<keyword evidence="2 5" id="KW-0645">Protease</keyword>
<dbReference type="Proteomes" id="UP000521227">
    <property type="component" value="Unassembled WGS sequence"/>
</dbReference>
<keyword evidence="1" id="KW-1188">Viral release from host cell</keyword>
<sequence>MDRIDVDPGILGLSEERAHRMRGNGGMKAAMYAETTKDHVIEGQALAFEEPILVNGVLHYIKTGALGATFDLDGPPVGFWIDHNKANEVGTTDDALHIVIDDKCVQFRLDLQKAKNGKLLAHLCRSGNREDISVGLDLIDFEDRVMEGQDVRIVHKARLRELSMVKSGAAGDEGFAAVVDASITPEPVAGKRSATFKATYALHKVARGLRELKAAMRGTVPASVTRSITVDMMNYWQTEETERLQSMARSRW</sequence>
<proteinExistence type="predicted"/>
<evidence type="ECO:0000259" key="4">
    <source>
        <dbReference type="Pfam" id="PF04586"/>
    </source>
</evidence>
<dbReference type="GO" id="GO:0006508">
    <property type="term" value="P:proteolysis"/>
    <property type="evidence" value="ECO:0007669"/>
    <property type="project" value="UniProtKB-KW"/>
</dbReference>
<dbReference type="RefSeq" id="WP_184086360.1">
    <property type="nucleotide sequence ID" value="NZ_JACHIJ010000004.1"/>
</dbReference>
<name>A0A840N8N4_9BRAD</name>
<evidence type="ECO:0000256" key="3">
    <source>
        <dbReference type="ARBA" id="ARBA00022801"/>
    </source>
</evidence>
<keyword evidence="3" id="KW-0378">Hydrolase</keyword>
<dbReference type="Pfam" id="PF04586">
    <property type="entry name" value="Peptidase_S78"/>
    <property type="match status" value="1"/>
</dbReference>
<protein>
    <submittedName>
        <fullName evidence="5">HK97 family phage prohead protease</fullName>
    </submittedName>
</protein>
<evidence type="ECO:0000313" key="6">
    <source>
        <dbReference type="Proteomes" id="UP000521227"/>
    </source>
</evidence>
<dbReference type="AlphaFoldDB" id="A0A840N8N4"/>
<feature type="domain" description="Prohead serine protease" evidence="4">
    <location>
        <begin position="34"/>
        <end position="171"/>
    </location>
</feature>
<dbReference type="GO" id="GO:0008233">
    <property type="term" value="F:peptidase activity"/>
    <property type="evidence" value="ECO:0007669"/>
    <property type="project" value="UniProtKB-KW"/>
</dbReference>
<reference evidence="5 6" key="1">
    <citation type="submission" date="2020-08" db="EMBL/GenBank/DDBJ databases">
        <title>Genomic Encyclopedia of Type Strains, Phase IV (KMG-IV): sequencing the most valuable type-strain genomes for metagenomic binning, comparative biology and taxonomic classification.</title>
        <authorList>
            <person name="Goeker M."/>
        </authorList>
    </citation>
    <scope>NUCLEOTIDE SEQUENCE [LARGE SCALE GENOMIC DNA]</scope>
    <source>
        <strain evidence="5 6">DSM 17498</strain>
    </source>
</reference>
<organism evidence="5 6">
    <name type="scientific">Afipia massiliensis</name>
    <dbReference type="NCBI Taxonomy" id="211460"/>
    <lineage>
        <taxon>Bacteria</taxon>
        <taxon>Pseudomonadati</taxon>
        <taxon>Pseudomonadota</taxon>
        <taxon>Alphaproteobacteria</taxon>
        <taxon>Hyphomicrobiales</taxon>
        <taxon>Nitrobacteraceae</taxon>
        <taxon>Afipia</taxon>
    </lineage>
</organism>
<evidence type="ECO:0000313" key="5">
    <source>
        <dbReference type="EMBL" id="MBB5053056.1"/>
    </source>
</evidence>
<gene>
    <name evidence="5" type="ORF">HNQ36_003047</name>
</gene>
<accession>A0A840N8N4</accession>
<dbReference type="EMBL" id="JACHIJ010000004">
    <property type="protein sequence ID" value="MBB5053056.1"/>
    <property type="molecule type" value="Genomic_DNA"/>
</dbReference>
<dbReference type="InterPro" id="IPR054613">
    <property type="entry name" value="Peptidase_S78_dom"/>
</dbReference>
<comment type="caution">
    <text evidence="5">The sequence shown here is derived from an EMBL/GenBank/DDBJ whole genome shotgun (WGS) entry which is preliminary data.</text>
</comment>
<evidence type="ECO:0000256" key="2">
    <source>
        <dbReference type="ARBA" id="ARBA00022670"/>
    </source>
</evidence>
<evidence type="ECO:0000256" key="1">
    <source>
        <dbReference type="ARBA" id="ARBA00022612"/>
    </source>
</evidence>